<comment type="caution">
    <text evidence="2">The sequence shown here is derived from an EMBL/GenBank/DDBJ whole genome shotgun (WGS) entry which is preliminary data.</text>
</comment>
<accession>A0A8J3LUL6</accession>
<protein>
    <recommendedName>
        <fullName evidence="1">SIS domain-containing protein</fullName>
    </recommendedName>
</protein>
<dbReference type="GO" id="GO:1901135">
    <property type="term" value="P:carbohydrate derivative metabolic process"/>
    <property type="evidence" value="ECO:0007669"/>
    <property type="project" value="InterPro"/>
</dbReference>
<evidence type="ECO:0000313" key="2">
    <source>
        <dbReference type="EMBL" id="GIG78562.1"/>
    </source>
</evidence>
<dbReference type="NCBIfam" id="NF002805">
    <property type="entry name" value="PRK02947.1"/>
    <property type="match status" value="1"/>
</dbReference>
<proteinExistence type="predicted"/>
<dbReference type="InterPro" id="IPR046348">
    <property type="entry name" value="SIS_dom_sf"/>
</dbReference>
<reference evidence="2 3" key="1">
    <citation type="submission" date="2021-01" db="EMBL/GenBank/DDBJ databases">
        <title>Whole genome shotgun sequence of Planotetraspora kaengkrachanensis NBRC 104272.</title>
        <authorList>
            <person name="Komaki H."/>
            <person name="Tamura T."/>
        </authorList>
    </citation>
    <scope>NUCLEOTIDE SEQUENCE [LARGE SCALE GENOMIC DNA]</scope>
    <source>
        <strain evidence="2 3">NBRC 104272</strain>
    </source>
</reference>
<dbReference type="PROSITE" id="PS51464">
    <property type="entry name" value="SIS"/>
    <property type="match status" value="1"/>
</dbReference>
<dbReference type="GO" id="GO:0097367">
    <property type="term" value="F:carbohydrate derivative binding"/>
    <property type="evidence" value="ECO:0007669"/>
    <property type="project" value="InterPro"/>
</dbReference>
<evidence type="ECO:0000313" key="3">
    <source>
        <dbReference type="Proteomes" id="UP000630097"/>
    </source>
</evidence>
<dbReference type="Pfam" id="PF13580">
    <property type="entry name" value="SIS_2"/>
    <property type="match status" value="1"/>
</dbReference>
<dbReference type="AlphaFoldDB" id="A0A8J3LUL6"/>
<sequence length="263" mass="28072">MPVGKVAGAWATEAWALLERLMRDEGERISQASQWCADAIAAGGLVHLFGTGHSRIAVEEMFPRYGSYPGFHPIVELSMTNHTQIVGANGQRQAMFIERVSGLAEAILANFHLAADDLMIVFSNSGVTAVPIEMAMGARARGVKVIAVTSVEHSRASDSGHPSGDRLLDHADLVIDLHVPVGDALVDLEGMDTPVGPGSTLAAVTVVNEMKVQTAQFLLERGITMPVITSAAVVGHERSRELFEAAYQEHGRRAAHVLAGHPM</sequence>
<dbReference type="InterPro" id="IPR001347">
    <property type="entry name" value="SIS_dom"/>
</dbReference>
<keyword evidence="3" id="KW-1185">Reference proteome</keyword>
<dbReference type="InterPro" id="IPR035472">
    <property type="entry name" value="RpiR-like_SIS"/>
</dbReference>
<evidence type="ECO:0000259" key="1">
    <source>
        <dbReference type="PROSITE" id="PS51464"/>
    </source>
</evidence>
<organism evidence="2 3">
    <name type="scientific">Planotetraspora kaengkrachanensis</name>
    <dbReference type="NCBI Taxonomy" id="575193"/>
    <lineage>
        <taxon>Bacteria</taxon>
        <taxon>Bacillati</taxon>
        <taxon>Actinomycetota</taxon>
        <taxon>Actinomycetes</taxon>
        <taxon>Streptosporangiales</taxon>
        <taxon>Streptosporangiaceae</taxon>
        <taxon>Planotetraspora</taxon>
    </lineage>
</organism>
<dbReference type="EMBL" id="BONV01000005">
    <property type="protein sequence ID" value="GIG78562.1"/>
    <property type="molecule type" value="Genomic_DNA"/>
</dbReference>
<dbReference type="Proteomes" id="UP000630097">
    <property type="component" value="Unassembled WGS sequence"/>
</dbReference>
<dbReference type="RefSeq" id="WP_203882051.1">
    <property type="nucleotide sequence ID" value="NZ_BAABHH010000007.1"/>
</dbReference>
<dbReference type="CDD" id="cd05013">
    <property type="entry name" value="SIS_RpiR"/>
    <property type="match status" value="1"/>
</dbReference>
<gene>
    <name evidence="2" type="ORF">Pka01_16890</name>
</gene>
<name>A0A8J3LUL6_9ACTN</name>
<feature type="domain" description="SIS" evidence="1">
    <location>
        <begin position="36"/>
        <end position="237"/>
    </location>
</feature>
<dbReference type="Gene3D" id="3.40.50.10490">
    <property type="entry name" value="Glucose-6-phosphate isomerase like protein, domain 1"/>
    <property type="match status" value="1"/>
</dbReference>
<dbReference type="SUPFAM" id="SSF53697">
    <property type="entry name" value="SIS domain"/>
    <property type="match status" value="1"/>
</dbReference>